<dbReference type="EMBL" id="CATNWA010014749">
    <property type="protein sequence ID" value="CAI9575489.1"/>
    <property type="molecule type" value="Genomic_DNA"/>
</dbReference>
<sequence>MTRDCGHSTGDDQRLRTQYRRLPEIADTVQEMTRDCGHSTGDDQRLWTQYRR</sequence>
<evidence type="ECO:0000313" key="2">
    <source>
        <dbReference type="Proteomes" id="UP001162483"/>
    </source>
</evidence>
<proteinExistence type="predicted"/>
<evidence type="ECO:0000313" key="1">
    <source>
        <dbReference type="EMBL" id="CAI9575489.1"/>
    </source>
</evidence>
<protein>
    <submittedName>
        <fullName evidence="1">Uncharacterized protein</fullName>
    </submittedName>
</protein>
<gene>
    <name evidence="1" type="ORF">SPARVUS_LOCUS8203196</name>
</gene>
<keyword evidence="2" id="KW-1185">Reference proteome</keyword>
<comment type="caution">
    <text evidence="1">The sequence shown here is derived from an EMBL/GenBank/DDBJ whole genome shotgun (WGS) entry which is preliminary data.</text>
</comment>
<reference evidence="1" key="1">
    <citation type="submission" date="2023-05" db="EMBL/GenBank/DDBJ databases">
        <authorList>
            <person name="Stuckert A."/>
        </authorList>
    </citation>
    <scope>NUCLEOTIDE SEQUENCE</scope>
</reference>
<dbReference type="Proteomes" id="UP001162483">
    <property type="component" value="Unassembled WGS sequence"/>
</dbReference>
<dbReference type="EMBL" id="CATNWA010014749">
    <property type="protein sequence ID" value="CAI9575488.1"/>
    <property type="molecule type" value="Genomic_DNA"/>
</dbReference>
<name>A0ABN9DS75_9NEOB</name>
<organism evidence="1 2">
    <name type="scientific">Staurois parvus</name>
    <dbReference type="NCBI Taxonomy" id="386267"/>
    <lineage>
        <taxon>Eukaryota</taxon>
        <taxon>Metazoa</taxon>
        <taxon>Chordata</taxon>
        <taxon>Craniata</taxon>
        <taxon>Vertebrata</taxon>
        <taxon>Euteleostomi</taxon>
        <taxon>Amphibia</taxon>
        <taxon>Batrachia</taxon>
        <taxon>Anura</taxon>
        <taxon>Neobatrachia</taxon>
        <taxon>Ranoidea</taxon>
        <taxon>Ranidae</taxon>
        <taxon>Staurois</taxon>
    </lineage>
</organism>
<accession>A0ABN9DS75</accession>